<protein>
    <submittedName>
        <fullName evidence="5">ABC transporter substrate-binding protein</fullName>
    </submittedName>
</protein>
<proteinExistence type="inferred from homology"/>
<comment type="similarity">
    <text evidence="2">Belongs to the bacterial solute-binding protein SsuA/TauA family.</text>
</comment>
<sequence>MPGRGRTGSVRPCVWRCSALPSLSLTDSSRPPRSGVVALTSAALASVMLAGLLTSCGSGGGGSGRSFTVALTEPDITSVPLMEAVDQVRAAGYDVTIEETAEPELAVEGLIRGDYQFSAEATGPALMAIARGAPLRIVADMVGNQWAVYGAAATGDCGDLDGRAFGIFSEGAMATAMVRRWIEEACPEGARPQFLTIGDSETRTQALLGGEITATALEQSDAAHLAKSAKGRSLKRLADFRQVFPGLHPQTVYADEGYLEEHPEPAQALIDALIDVQRKINEEPGHLAGLVREHLPDTYAEDDLEDIAAPYVEQKLFDAAALTPAGVQDTIDFFVDTGAIEPMDAAHVADLSFLDRNRTKRGGTS</sequence>
<dbReference type="OrthoDB" id="5176503at2"/>
<accession>A0A5J6HP75</accession>
<reference evidence="5 6" key="1">
    <citation type="submission" date="2017-09" db="EMBL/GenBank/DDBJ databases">
        <authorList>
            <person name="Lee N."/>
            <person name="Cho B.-K."/>
        </authorList>
    </citation>
    <scope>NUCLEOTIDE SEQUENCE [LARGE SCALE GENOMIC DNA]</scope>
    <source>
        <strain evidence="5 6">ATCC 12461</strain>
    </source>
</reference>
<dbReference type="EMBL" id="CP023695">
    <property type="protein sequence ID" value="QEV20090.1"/>
    <property type="molecule type" value="Genomic_DNA"/>
</dbReference>
<evidence type="ECO:0000313" key="6">
    <source>
        <dbReference type="Proteomes" id="UP000326553"/>
    </source>
</evidence>
<evidence type="ECO:0000259" key="4">
    <source>
        <dbReference type="Pfam" id="PF09084"/>
    </source>
</evidence>
<evidence type="ECO:0000256" key="3">
    <source>
        <dbReference type="ARBA" id="ARBA00022729"/>
    </source>
</evidence>
<dbReference type="GO" id="GO:0042597">
    <property type="term" value="C:periplasmic space"/>
    <property type="evidence" value="ECO:0007669"/>
    <property type="project" value="UniProtKB-SubCell"/>
</dbReference>
<dbReference type="PANTHER" id="PTHR30024:SF47">
    <property type="entry name" value="TAURINE-BINDING PERIPLASMIC PROTEIN"/>
    <property type="match status" value="1"/>
</dbReference>
<keyword evidence="6" id="KW-1185">Reference proteome</keyword>
<dbReference type="Pfam" id="PF09084">
    <property type="entry name" value="NMT1"/>
    <property type="match status" value="1"/>
</dbReference>
<evidence type="ECO:0000313" key="5">
    <source>
        <dbReference type="EMBL" id="QEV20090.1"/>
    </source>
</evidence>
<dbReference type="AlphaFoldDB" id="A0A5J6HP75"/>
<evidence type="ECO:0000256" key="2">
    <source>
        <dbReference type="ARBA" id="ARBA00010742"/>
    </source>
</evidence>
<dbReference type="InterPro" id="IPR015168">
    <property type="entry name" value="SsuA/THI5"/>
</dbReference>
<comment type="subcellular location">
    <subcellularLocation>
        <location evidence="1">Periplasm</location>
    </subcellularLocation>
</comment>
<feature type="domain" description="SsuA/THI5-like" evidence="4">
    <location>
        <begin position="90"/>
        <end position="273"/>
    </location>
</feature>
<dbReference type="Proteomes" id="UP000326553">
    <property type="component" value="Chromosome"/>
</dbReference>
<dbReference type="Gene3D" id="3.40.190.10">
    <property type="entry name" value="Periplasmic binding protein-like II"/>
    <property type="match status" value="2"/>
</dbReference>
<keyword evidence="3" id="KW-0732">Signal</keyword>
<dbReference type="PANTHER" id="PTHR30024">
    <property type="entry name" value="ALIPHATIC SULFONATES-BINDING PROTEIN-RELATED"/>
    <property type="match status" value="1"/>
</dbReference>
<organism evidence="5 6">
    <name type="scientific">Streptomyces alboniger</name>
    <dbReference type="NCBI Taxonomy" id="132473"/>
    <lineage>
        <taxon>Bacteria</taxon>
        <taxon>Bacillati</taxon>
        <taxon>Actinomycetota</taxon>
        <taxon>Actinomycetes</taxon>
        <taxon>Kitasatosporales</taxon>
        <taxon>Streptomycetaceae</taxon>
        <taxon>Streptomyces</taxon>
        <taxon>Streptomyces aurantiacus group</taxon>
    </lineage>
</organism>
<evidence type="ECO:0000256" key="1">
    <source>
        <dbReference type="ARBA" id="ARBA00004418"/>
    </source>
</evidence>
<gene>
    <name evidence="5" type="ORF">CP975_23470</name>
</gene>
<dbReference type="SUPFAM" id="SSF53850">
    <property type="entry name" value="Periplasmic binding protein-like II"/>
    <property type="match status" value="1"/>
</dbReference>
<dbReference type="KEGG" id="salw:CP975_23470"/>
<name>A0A5J6HP75_STRAD</name>